<evidence type="ECO:0008006" key="3">
    <source>
        <dbReference type="Google" id="ProtNLM"/>
    </source>
</evidence>
<name>A0ABS2P1L5_9BACI</name>
<sequence>MYRDNKPFDLSPYDHPDIYPGPRPHSSFVFWQGKAHRIEAIKGLPLEHQVVHLSNSDHILGSLAFNSFETRKVSDFLGDGMLKEKVPVVAYGSNVCLAQLRYKFNLRPSVDDFMLCIKGAIIDSEIVYGPFLAPYGSLPGVIAPMEGATTEVWITFMDKKQLELINATEKGYELREHSGQKMVLESGEVFEKVYAYFVPEALLWEGQMIRFPDIPGTSPLPAIWQADMLNEVREKIDFMGTREEFIHLLRWDFAFREQVELFLKKHACEFDHADWKPLEKIASIGEMNRSFK</sequence>
<organism evidence="1 2">
    <name type="scientific">Sutcliffiella tianshenii</name>
    <dbReference type="NCBI Taxonomy" id="1463404"/>
    <lineage>
        <taxon>Bacteria</taxon>
        <taxon>Bacillati</taxon>
        <taxon>Bacillota</taxon>
        <taxon>Bacilli</taxon>
        <taxon>Bacillales</taxon>
        <taxon>Bacillaceae</taxon>
        <taxon>Sutcliffiella</taxon>
    </lineage>
</organism>
<comment type="caution">
    <text evidence="1">The sequence shown here is derived from an EMBL/GenBank/DDBJ whole genome shotgun (WGS) entry which is preliminary data.</text>
</comment>
<accession>A0ABS2P1L5</accession>
<keyword evidence="2" id="KW-1185">Reference proteome</keyword>
<evidence type="ECO:0000313" key="2">
    <source>
        <dbReference type="Proteomes" id="UP000737402"/>
    </source>
</evidence>
<evidence type="ECO:0000313" key="1">
    <source>
        <dbReference type="EMBL" id="MBM7620764.1"/>
    </source>
</evidence>
<dbReference type="RefSeq" id="WP_204416788.1">
    <property type="nucleotide sequence ID" value="NZ_JAFBED010000005.1"/>
</dbReference>
<reference evidence="1 2" key="1">
    <citation type="submission" date="2021-01" db="EMBL/GenBank/DDBJ databases">
        <title>Genomic Encyclopedia of Type Strains, Phase IV (KMG-IV): sequencing the most valuable type-strain genomes for metagenomic binning, comparative biology and taxonomic classification.</title>
        <authorList>
            <person name="Goeker M."/>
        </authorList>
    </citation>
    <scope>NUCLEOTIDE SEQUENCE [LARGE SCALE GENOMIC DNA]</scope>
    <source>
        <strain evidence="1 2">DSM 25879</strain>
    </source>
</reference>
<proteinExistence type="predicted"/>
<gene>
    <name evidence="1" type="ORF">JOC95_002619</name>
</gene>
<protein>
    <recommendedName>
        <fullName evidence="3">RNA ligase domain-containing protein</fullName>
    </recommendedName>
</protein>
<dbReference type="Proteomes" id="UP000737402">
    <property type="component" value="Unassembled WGS sequence"/>
</dbReference>
<dbReference type="EMBL" id="JAFBED010000005">
    <property type="protein sequence ID" value="MBM7620764.1"/>
    <property type="molecule type" value="Genomic_DNA"/>
</dbReference>